<keyword evidence="1" id="KW-0479">Metal-binding</keyword>
<dbReference type="PROSITE" id="PS01360">
    <property type="entry name" value="ZF_MYND_1"/>
    <property type="match status" value="1"/>
</dbReference>
<protein>
    <recommendedName>
        <fullName evidence="7">MYND-type domain-containing protein</fullName>
    </recommendedName>
</protein>
<keyword evidence="6" id="KW-0802">TPR repeat</keyword>
<evidence type="ECO:0000313" key="9">
    <source>
        <dbReference type="EMBL" id="CAF4004618.1"/>
    </source>
</evidence>
<name>A0A814XY80_9BILA</name>
<evidence type="ECO:0000256" key="6">
    <source>
        <dbReference type="PROSITE-ProRule" id="PRU00339"/>
    </source>
</evidence>
<comment type="caution">
    <text evidence="8">The sequence shown here is derived from an EMBL/GenBank/DDBJ whole genome shotgun (WGS) entry which is preliminary data.</text>
</comment>
<dbReference type="Proteomes" id="UP000663860">
    <property type="component" value="Unassembled WGS sequence"/>
</dbReference>
<dbReference type="InterPro" id="IPR011990">
    <property type="entry name" value="TPR-like_helical_dom_sf"/>
</dbReference>
<dbReference type="PROSITE" id="PS50005">
    <property type="entry name" value="TPR"/>
    <property type="match status" value="1"/>
</dbReference>
<feature type="repeat" description="TPR" evidence="6">
    <location>
        <begin position="193"/>
        <end position="226"/>
    </location>
</feature>
<evidence type="ECO:0000256" key="4">
    <source>
        <dbReference type="ARBA" id="ARBA00038101"/>
    </source>
</evidence>
<dbReference type="InterPro" id="IPR006597">
    <property type="entry name" value="Sel1-like"/>
</dbReference>
<comment type="similarity">
    <text evidence="4">Belongs to the sel-1 family.</text>
</comment>
<evidence type="ECO:0000256" key="2">
    <source>
        <dbReference type="ARBA" id="ARBA00022771"/>
    </source>
</evidence>
<dbReference type="Gene3D" id="6.10.140.2220">
    <property type="match status" value="1"/>
</dbReference>
<accession>A0A814XY80</accession>
<dbReference type="SUPFAM" id="SSF144232">
    <property type="entry name" value="HIT/MYND zinc finger-like"/>
    <property type="match status" value="1"/>
</dbReference>
<dbReference type="SUPFAM" id="SSF48452">
    <property type="entry name" value="TPR-like"/>
    <property type="match status" value="2"/>
</dbReference>
<evidence type="ECO:0000256" key="5">
    <source>
        <dbReference type="PROSITE-ProRule" id="PRU00134"/>
    </source>
</evidence>
<dbReference type="Proteomes" id="UP000663868">
    <property type="component" value="Unassembled WGS sequence"/>
</dbReference>
<dbReference type="InterPro" id="IPR019734">
    <property type="entry name" value="TPR_rpt"/>
</dbReference>
<dbReference type="Pfam" id="PF08238">
    <property type="entry name" value="Sel1"/>
    <property type="match status" value="5"/>
</dbReference>
<reference evidence="8" key="1">
    <citation type="submission" date="2021-02" db="EMBL/GenBank/DDBJ databases">
        <authorList>
            <person name="Nowell W R."/>
        </authorList>
    </citation>
    <scope>NUCLEOTIDE SEQUENCE</scope>
</reference>
<dbReference type="EMBL" id="CAJOBB010002867">
    <property type="protein sequence ID" value="CAF4004618.1"/>
    <property type="molecule type" value="Genomic_DNA"/>
</dbReference>
<sequence>MLQTGDTNQWDLSTLLFVLRDTKPQRPLSKANKQKITKENNDLLAITSIRNNNAHHSSKCISNTEFENIWSKLSLILISFGDDEDEIAELKLKTNESQQRESISTEDTIEAKRLKELGNEKFKQKEFDEAITLFSQALVLPGLSDVDRSILYSNRAATYLEKRETSAITSWTDSRYLALQDAEHARDLRQTWPKAHIRVGQAHLALGEHEKAVHSFNKALALDPTNPEIQNARDSALERKLYYDRQDHLVPQNIPRTTREHFDEVFKKKGISIQQQEEMIDFIKKSDPGKAAVFTGHQYRDGDENVKQNYELAARFYSKAVSLGDAEGMYNLALLHQQGLGVKKDMKLAIQLLEQAAAQNPIMSDICPITNVGVAEAEHSLGLHYETGIGVEMNYSKAAQWYQRATEHGSATAANNLGLMYGAGKGVTSDLVKSEQLLRLSATRGDPNAPMNLARLFFRKQDFQAAEQWCQYASENNNMLDKICVREIRDAAERQRKLFNELDIEQWEKQNNLSISSLNYYERIQRKACAEAPSSAKVFNILQFLTETAHLVNQTSLPYGGQSRVYDRTMLEEYSQKGYGFAQQLLDAQNHFFTSLRILFDDSLSDDVKDAQFIQELSASIRKEHIVIQFPEELRNEAKLIVDRVLTQGKSKQSQLDEDARVCFAYLHMNSLQPTIEFLSVCIRMYPKSHFFLELRGSLYGFLEKYEEGLADFNTALHLAPDRYKFLYDKAVMLRLLKRPNLNAAVLAYDQFLKSAPVDHRKVPEAYYAAANCYLANTRLKNHMKLAEDYYEKGIEAESQQLPCFVPYESNNKSLISKFFPPKSPKLDAVTAESIISVGKPKSRLSDPRRLDMIQMHRTAIAAKRKLPPSQSLANSTNKPRVYQNSPASLIGLKGITLREMNPMKDHVYEGYILSGLIFEQSPIAEPSIWLLFEDDNGDLERLFIYNVPAAEGWQLVKHTYIHGARISILNPYMRMAMDNKPAVRVDDASSIILHGDAHNVKNMCRCCSESNASRVCGKCGAAHYCSKECQTIDWKQCGHKLICN</sequence>
<proteinExistence type="inferred from homology"/>
<dbReference type="EMBL" id="CAJNOE010000451">
    <property type="protein sequence ID" value="CAF1222037.1"/>
    <property type="molecule type" value="Genomic_DNA"/>
</dbReference>
<gene>
    <name evidence="8" type="ORF">IZO911_LOCUS29765</name>
    <name evidence="9" type="ORF">KXQ929_LOCUS28688</name>
</gene>
<dbReference type="AlphaFoldDB" id="A0A814XY80"/>
<dbReference type="GO" id="GO:0008270">
    <property type="term" value="F:zinc ion binding"/>
    <property type="evidence" value="ECO:0007669"/>
    <property type="project" value="UniProtKB-KW"/>
</dbReference>
<organism evidence="8 10">
    <name type="scientific">Adineta steineri</name>
    <dbReference type="NCBI Taxonomy" id="433720"/>
    <lineage>
        <taxon>Eukaryota</taxon>
        <taxon>Metazoa</taxon>
        <taxon>Spiralia</taxon>
        <taxon>Gnathifera</taxon>
        <taxon>Rotifera</taxon>
        <taxon>Eurotatoria</taxon>
        <taxon>Bdelloidea</taxon>
        <taxon>Adinetida</taxon>
        <taxon>Adinetidae</taxon>
        <taxon>Adineta</taxon>
    </lineage>
</organism>
<evidence type="ECO:0000313" key="10">
    <source>
        <dbReference type="Proteomes" id="UP000663860"/>
    </source>
</evidence>
<dbReference type="SUPFAM" id="SSF81901">
    <property type="entry name" value="HCP-like"/>
    <property type="match status" value="1"/>
</dbReference>
<dbReference type="PROSITE" id="PS50293">
    <property type="entry name" value="TPR_REGION"/>
    <property type="match status" value="1"/>
</dbReference>
<feature type="domain" description="MYND-type" evidence="7">
    <location>
        <begin position="1005"/>
        <end position="1044"/>
    </location>
</feature>
<dbReference type="PROSITE" id="PS50865">
    <property type="entry name" value="ZF_MYND_2"/>
    <property type="match status" value="1"/>
</dbReference>
<dbReference type="InterPro" id="IPR002893">
    <property type="entry name" value="Znf_MYND"/>
</dbReference>
<dbReference type="SMART" id="SM00028">
    <property type="entry name" value="TPR"/>
    <property type="match status" value="6"/>
</dbReference>
<dbReference type="PANTHER" id="PTHR11102:SF160">
    <property type="entry name" value="ERAD-ASSOCIATED E3 UBIQUITIN-PROTEIN LIGASE COMPONENT HRD3"/>
    <property type="match status" value="1"/>
</dbReference>
<dbReference type="Gene3D" id="1.25.40.10">
    <property type="entry name" value="Tetratricopeptide repeat domain"/>
    <property type="match status" value="3"/>
</dbReference>
<dbReference type="SMART" id="SM00671">
    <property type="entry name" value="SEL1"/>
    <property type="match status" value="7"/>
</dbReference>
<evidence type="ECO:0000256" key="3">
    <source>
        <dbReference type="ARBA" id="ARBA00022833"/>
    </source>
</evidence>
<dbReference type="Pfam" id="PF18738">
    <property type="entry name" value="HEPN_DZIP3"/>
    <property type="match status" value="1"/>
</dbReference>
<evidence type="ECO:0000259" key="7">
    <source>
        <dbReference type="PROSITE" id="PS50865"/>
    </source>
</evidence>
<keyword evidence="2 5" id="KW-0863">Zinc-finger</keyword>
<keyword evidence="3" id="KW-0862">Zinc</keyword>
<evidence type="ECO:0000313" key="8">
    <source>
        <dbReference type="EMBL" id="CAF1222037.1"/>
    </source>
</evidence>
<dbReference type="InterPro" id="IPR041249">
    <property type="entry name" value="HEPN_DZIP3"/>
</dbReference>
<dbReference type="InterPro" id="IPR050767">
    <property type="entry name" value="Sel1_AlgK"/>
</dbReference>
<dbReference type="PANTHER" id="PTHR11102">
    <property type="entry name" value="SEL-1-LIKE PROTEIN"/>
    <property type="match status" value="1"/>
</dbReference>
<dbReference type="Pfam" id="PF00515">
    <property type="entry name" value="TPR_1"/>
    <property type="match status" value="1"/>
</dbReference>
<evidence type="ECO:0000256" key="1">
    <source>
        <dbReference type="ARBA" id="ARBA00022723"/>
    </source>
</evidence>